<dbReference type="SUPFAM" id="SSF49562">
    <property type="entry name" value="C2 domain (Calcium/lipid-binding domain, CaLB)"/>
    <property type="match status" value="5"/>
</dbReference>
<dbReference type="InterPro" id="IPR006614">
    <property type="entry name" value="Peroxin/Ferlin"/>
</dbReference>
<evidence type="ECO:0000256" key="4">
    <source>
        <dbReference type="ARBA" id="ARBA00022989"/>
    </source>
</evidence>
<evidence type="ECO:0000256" key="7">
    <source>
        <dbReference type="SAM" id="Phobius"/>
    </source>
</evidence>
<dbReference type="GO" id="GO:0016020">
    <property type="term" value="C:membrane"/>
    <property type="evidence" value="ECO:0007669"/>
    <property type="project" value="UniProtKB-SubCell"/>
</dbReference>
<dbReference type="Gene3D" id="2.60.40.150">
    <property type="entry name" value="C2 domain"/>
    <property type="match status" value="5"/>
</dbReference>
<dbReference type="Pfam" id="PF16165">
    <property type="entry name" value="Ferlin_C"/>
    <property type="match status" value="1"/>
</dbReference>
<dbReference type="SMART" id="SM00693">
    <property type="entry name" value="DysFN"/>
    <property type="match status" value="2"/>
</dbReference>
<dbReference type="EMBL" id="CAKAEH010001403">
    <property type="protein sequence ID" value="CAG9535809.1"/>
    <property type="molecule type" value="Genomic_DNA"/>
</dbReference>
<keyword evidence="5 7" id="KW-0472">Membrane</keyword>
<dbReference type="InterPro" id="IPR037725">
    <property type="entry name" value="C2F_Ferlin"/>
</dbReference>
<dbReference type="GO" id="GO:0061025">
    <property type="term" value="P:membrane fusion"/>
    <property type="evidence" value="ECO:0007669"/>
    <property type="project" value="TreeGrafter"/>
</dbReference>
<dbReference type="InterPro" id="IPR037723">
    <property type="entry name" value="C2D_Ferlin"/>
</dbReference>
<protein>
    <recommendedName>
        <fullName evidence="8">C2 domain-containing protein</fullName>
    </recommendedName>
</protein>
<comment type="caution">
    <text evidence="9">The sequence shown here is derived from an EMBL/GenBank/DDBJ whole genome shotgun (WGS) entry which is preliminary data.</text>
</comment>
<evidence type="ECO:0000259" key="8">
    <source>
        <dbReference type="PROSITE" id="PS50004"/>
    </source>
</evidence>
<dbReference type="Pfam" id="PF08150">
    <property type="entry name" value="FerB"/>
    <property type="match status" value="1"/>
</dbReference>
<dbReference type="Pfam" id="PF22901">
    <property type="entry name" value="dsrm_Ferlin"/>
    <property type="match status" value="1"/>
</dbReference>
<feature type="domain" description="C2" evidence="8">
    <location>
        <begin position="1040"/>
        <end position="1170"/>
    </location>
</feature>
<dbReference type="PANTHER" id="PTHR12546:SF33">
    <property type="entry name" value="SPERM VESICLE FUSION PROTEIN FER-1"/>
    <property type="match status" value="1"/>
</dbReference>
<keyword evidence="2 7" id="KW-0812">Transmembrane</keyword>
<name>A0A8J2M7Y3_9BILA</name>
<evidence type="ECO:0000313" key="9">
    <source>
        <dbReference type="EMBL" id="CAG9535809.1"/>
    </source>
</evidence>
<dbReference type="InterPro" id="IPR035892">
    <property type="entry name" value="C2_domain_sf"/>
</dbReference>
<dbReference type="CDD" id="cd08374">
    <property type="entry name" value="C2F_Ferlin"/>
    <property type="match status" value="1"/>
</dbReference>
<dbReference type="SMART" id="SM00239">
    <property type="entry name" value="C2"/>
    <property type="match status" value="5"/>
</dbReference>
<dbReference type="PROSITE" id="PS50004">
    <property type="entry name" value="C2"/>
    <property type="match status" value="5"/>
</dbReference>
<reference evidence="9" key="1">
    <citation type="submission" date="2021-09" db="EMBL/GenBank/DDBJ databases">
        <authorList>
            <consortium name="Pathogen Informatics"/>
        </authorList>
    </citation>
    <scope>NUCLEOTIDE SEQUENCE</scope>
</reference>
<feature type="compositionally biased region" description="Basic residues" evidence="6">
    <location>
        <begin position="18"/>
        <end position="31"/>
    </location>
</feature>
<dbReference type="Pfam" id="PF00168">
    <property type="entry name" value="C2"/>
    <property type="match status" value="5"/>
</dbReference>
<organism evidence="9 10">
    <name type="scientific">Cercopithifilaria johnstoni</name>
    <dbReference type="NCBI Taxonomy" id="2874296"/>
    <lineage>
        <taxon>Eukaryota</taxon>
        <taxon>Metazoa</taxon>
        <taxon>Ecdysozoa</taxon>
        <taxon>Nematoda</taxon>
        <taxon>Chromadorea</taxon>
        <taxon>Rhabditida</taxon>
        <taxon>Spirurina</taxon>
        <taxon>Spiruromorpha</taxon>
        <taxon>Filarioidea</taxon>
        <taxon>Onchocercidae</taxon>
        <taxon>Cercopithifilaria</taxon>
    </lineage>
</organism>
<dbReference type="InterPro" id="IPR055072">
    <property type="entry name" value="Ferlin_DSRM"/>
</dbReference>
<evidence type="ECO:0000256" key="2">
    <source>
        <dbReference type="ARBA" id="ARBA00022692"/>
    </source>
</evidence>
<evidence type="ECO:0000313" key="10">
    <source>
        <dbReference type="Proteomes" id="UP000746747"/>
    </source>
</evidence>
<comment type="subcellular location">
    <subcellularLocation>
        <location evidence="1">Membrane</location>
        <topology evidence="1">Single-pass membrane protein</topology>
    </subcellularLocation>
</comment>
<gene>
    <name evidence="9" type="ORF">CJOHNSTONI_LOCUS5799</name>
</gene>
<evidence type="ECO:0000256" key="3">
    <source>
        <dbReference type="ARBA" id="ARBA00022737"/>
    </source>
</evidence>
<dbReference type="CDD" id="cd00030">
    <property type="entry name" value="C2"/>
    <property type="match status" value="1"/>
</dbReference>
<feature type="domain" description="C2" evidence="8">
    <location>
        <begin position="125"/>
        <end position="247"/>
    </location>
</feature>
<accession>A0A8J2M7Y3</accession>
<dbReference type="SMART" id="SM00694">
    <property type="entry name" value="DysFC"/>
    <property type="match status" value="2"/>
</dbReference>
<feature type="domain" description="C2" evidence="8">
    <location>
        <begin position="1449"/>
        <end position="1575"/>
    </location>
</feature>
<dbReference type="SMART" id="SM01201">
    <property type="entry name" value="FerB"/>
    <property type="match status" value="1"/>
</dbReference>
<dbReference type="InterPro" id="IPR012561">
    <property type="entry name" value="Ferlin_B-domain"/>
</dbReference>
<feature type="region of interest" description="Disordered" evidence="6">
    <location>
        <begin position="1"/>
        <end position="115"/>
    </location>
</feature>
<feature type="domain" description="C2" evidence="8">
    <location>
        <begin position="1694"/>
        <end position="1841"/>
    </location>
</feature>
<dbReference type="InterPro" id="IPR037721">
    <property type="entry name" value="Ferlin"/>
</dbReference>
<dbReference type="OrthoDB" id="270970at2759"/>
<dbReference type="CDD" id="cd04017">
    <property type="entry name" value="C2D_Ferlin"/>
    <property type="match status" value="1"/>
</dbReference>
<feature type="domain" description="C2" evidence="8">
    <location>
        <begin position="1203"/>
        <end position="1334"/>
    </location>
</feature>
<dbReference type="CDD" id="cd04037">
    <property type="entry name" value="C2E_Ferlin"/>
    <property type="match status" value="1"/>
</dbReference>
<keyword evidence="4 7" id="KW-1133">Transmembrane helix</keyword>
<evidence type="ECO:0000256" key="1">
    <source>
        <dbReference type="ARBA" id="ARBA00004167"/>
    </source>
</evidence>
<dbReference type="InterPro" id="IPR037724">
    <property type="entry name" value="C2E_Ferlin"/>
</dbReference>
<dbReference type="InterPro" id="IPR037720">
    <property type="entry name" value="C2B_Ferlin"/>
</dbReference>
<dbReference type="GO" id="GO:0007009">
    <property type="term" value="P:plasma membrane organization"/>
    <property type="evidence" value="ECO:0007669"/>
    <property type="project" value="TreeGrafter"/>
</dbReference>
<keyword evidence="3" id="KW-0677">Repeat</keyword>
<keyword evidence="10" id="KW-1185">Reference proteome</keyword>
<dbReference type="Proteomes" id="UP000746747">
    <property type="component" value="Unassembled WGS sequence"/>
</dbReference>
<dbReference type="InterPro" id="IPR000008">
    <property type="entry name" value="C2_dom"/>
</dbReference>
<dbReference type="InterPro" id="IPR032362">
    <property type="entry name" value="Ferlin_C"/>
</dbReference>
<proteinExistence type="predicted"/>
<dbReference type="CDD" id="cd04011">
    <property type="entry name" value="C2B_Ferlin"/>
    <property type="match status" value="1"/>
</dbReference>
<dbReference type="PANTHER" id="PTHR12546">
    <property type="entry name" value="FER-1-LIKE"/>
    <property type="match status" value="1"/>
</dbReference>
<evidence type="ECO:0000256" key="6">
    <source>
        <dbReference type="SAM" id="MobiDB-lite"/>
    </source>
</evidence>
<feature type="transmembrane region" description="Helical" evidence="7">
    <location>
        <begin position="1998"/>
        <end position="2021"/>
    </location>
</feature>
<sequence>MSNEEDDYNEDKSIRDSKKIRKKKGRRRMLSKLRDVGRHMKSRILREQSVSSQSTEYDLERDEESNLEGVKIERAESEFTETPMQTTDTISSDQQLESETIRSTDDSDSSTVSRRHRISVGDKINQEMIEMENQEEEDLSMWQLFTVRLHIFEARELHGNSLNPLLRVILDGRCRSSLSQHSTNSPRWDESLSFTIGKSLQEMMQTCLEFRIYNTRKLASDTLIGGFQCELGYIYKSKRHLLREKWLVLRSDYQEIVAMGETDRIASSDIRGFLKVSMNVRRSLDPIPAPSLRSTMIHDDEDILFSGSLTQYTMLVRIFQLCQIADHLRMHNDDVARLAVQVQVGKEREMTHVLPALYEVVDFNEEIMLPVVWPTVVKYVSFRIILVYQTKIRKKNKEKILATAHLNLSDICQSGYMNVIASDPSSSDNQGFLPVFGPSYISFYASSEQGVIKKVEKAIREGRRSGDCFVARALIEVICLEEGCERSCRDPITPDIVFSLKPQLRTSEYVLLSTFFTVNMIHPKLKFKNVRFSLSIGEYGNRAYGKVPKCTARTLSVMPAFAEKYYTMPWGNHKPVCEIPCAWEDVSFRMGHTNVLRKIAEMLLHSSSLAKLKSDSKAKVSSIIVDAIDQACDYFAKLSKCIKRDWESPLSSSLDQRRRHVIISAIVKMIEDFAVLKYDKQDVFQVNEIALNQLQQIAELLIKISNEPEMSIPDAVLSMCDGDELLAFARIPVNEIYYHNKDCYRGIFCGRLRVITLKWSRHDEKIGKKEQIPALVHLRLWFGKVADRRNWDKAIKPGVVQYFAEVFENQRRHAGGQWMETDGKNGEPYARSDETGIIRMSEDDVKVSHGWSYKGAWKIMFCHDMWVGPDAGHSQYEDEIFEVQEKQNDVWTDLYYIDTSGNPIDNARGRNAPPGWRWVGDWTVDLFCAGDPEGWSYSSNIANFGNDDAVIDYREREGHKFRHRRWWRMRTLGSGTKDVFENIDALRKSIDPELWEYASDFREPVHVQKMPGDKYRRRRYVREMVFSTNLSQRRRLALYLAENVSVSPRIYEVYDHVTRWQMRASILWARDLLPTNRHGSRAFVRVVFLNRCQETAIIENTVDPIWNETLIFKQVIICGGMTSVRKDPPTVVVELCSEDFNSSEIFLGRFMTTPSVISLATDHREMPTWFPLSFRKDKQKGALLALFELFLYEGQAIHIAPLKPPRKKQSVRYAVARDVYPIVKQYTVQILCWGVRDLPRYQLSSVRNPFVEIRIGDKIARSDVIEDAKRNPNFKRPLIILNKVQLPVHFYYAPPLTFNLYDRRSFGREPHIGICIVQDFAKYISKLPKHAKRDIYSWEKYDKVLSSEEAYENETMMADSEEYFFGDYIVDWWSKYYSSTGECEKAPGYADSGIEKLRVFTCALEDVNEYCGFSDFLDTFIFRKMTKENIEIPELRIPRGELKARIFIRREEDKMSNEYFALQIAEFAGVTKCTIRIYIVRAFDLVSRRKDGTCDAYISVKCGTKKKKNLRKDYRPSSLNPLFGQMIEMEVEIPMDKNLVVSVMDRHRVFSDNEIGHTVIDLENRLLTQFRATVGLPQQYTIRGPLVWRDQLTPLSILKQHCIKMNYPAPEMLMKGSDVGIMMAGVAVWLSDIENIPPSNVGILGRPLQRIALYILIKMNLVPEHVETRPLYSAINADSECGKLEMFVDLFPHVLGPIPPPLNISPRRPHKFQLRVAVWSVRNVILTKRTMGKPAADIYLKVFLNGSDKKEKTDVHYRSLDGYGSFNWRFVFDFDFDIWEKKIVMYTKKHLFGKKSLLLVDPILFVQIWDNSKFREDSYIGQLTLDLLSFDEAQMDANEMYNVDYARKKRNPCVCCIKCCSCFCRIRKQEQKKKIIPLPRAPPYISGNVGQFSLFQQRTAYGWWPCVSTSLPDEQKLDFDAKRKKDDDFTAQKPYVTGAVELELTLLTAKEAKLDPVGRKRRKPNHSPYLPQPNRPRFDQFWCLSRVKACCSLCWTSWGKQCIIITIVVLIGVVLIVSTVYKLPNIITTKVFNAGS</sequence>
<evidence type="ECO:0000256" key="5">
    <source>
        <dbReference type="ARBA" id="ARBA00023136"/>
    </source>
</evidence>
<feature type="compositionally biased region" description="Acidic residues" evidence="6">
    <location>
        <begin position="57"/>
        <end position="66"/>
    </location>
</feature>
<feature type="compositionally biased region" description="Polar residues" evidence="6">
    <location>
        <begin position="80"/>
        <end position="97"/>
    </location>
</feature>